<dbReference type="InterPro" id="IPR003741">
    <property type="entry name" value="LUD_dom"/>
</dbReference>
<dbReference type="SUPFAM" id="SSF100950">
    <property type="entry name" value="NagB/RpiA/CoA transferase-like"/>
    <property type="match status" value="1"/>
</dbReference>
<dbReference type="Gene3D" id="3.40.50.10420">
    <property type="entry name" value="NagB/RpiA/CoA transferase-like"/>
    <property type="match status" value="1"/>
</dbReference>
<evidence type="ECO:0000259" key="1">
    <source>
        <dbReference type="Pfam" id="PF02589"/>
    </source>
</evidence>
<evidence type="ECO:0000313" key="2">
    <source>
        <dbReference type="EMBL" id="MCQ1531807.1"/>
    </source>
</evidence>
<keyword evidence="3" id="KW-1185">Reference proteome</keyword>
<dbReference type="PANTHER" id="PTHR36179">
    <property type="entry name" value="LUD_DOM DOMAIN-CONTAINING PROTEIN"/>
    <property type="match status" value="1"/>
</dbReference>
<dbReference type="PIRSF" id="PIRSF020269">
    <property type="entry name" value="DUF1121"/>
    <property type="match status" value="1"/>
</dbReference>
<dbReference type="InterPro" id="IPR009501">
    <property type="entry name" value="UCP020269"/>
</dbReference>
<dbReference type="Pfam" id="PF02589">
    <property type="entry name" value="LUD_dom"/>
    <property type="match status" value="1"/>
</dbReference>
<comment type="caution">
    <text evidence="2">The sequence shown here is derived from an EMBL/GenBank/DDBJ whole genome shotgun (WGS) entry which is preliminary data.</text>
</comment>
<dbReference type="InterPro" id="IPR037171">
    <property type="entry name" value="NagB/RpiA_transferase-like"/>
</dbReference>
<dbReference type="EMBL" id="JAJEKE010000031">
    <property type="protein sequence ID" value="MCQ1531807.1"/>
    <property type="molecule type" value="Genomic_DNA"/>
</dbReference>
<accession>A0ABT1NKL5</accession>
<protein>
    <submittedName>
        <fullName evidence="2">Lactate utilization protein</fullName>
    </submittedName>
</protein>
<sequence length="205" mass="22989">MDDNMKSEMIKNFKSRNIEVSFFETLEEAKDRMIELIPPDSSVGVGNSKTLKDMNISKLLKERGNIVFDKTLAENKAESEQVKKKSLLADWYITGTNAVSKEGHIVNIDHSGNRAAAMIYGPDNVIIVIGRNKICGTLDDAVKRARNISAPMNAKRAGYNPPCLQLNRCIDCKSDERVCFNLVIIEGQFVKDRMKLFIVDEEAGF</sequence>
<organism evidence="2 3">
    <name type="scientific">Lutispora saccharofermentans</name>
    <dbReference type="NCBI Taxonomy" id="3024236"/>
    <lineage>
        <taxon>Bacteria</taxon>
        <taxon>Bacillati</taxon>
        <taxon>Bacillota</taxon>
        <taxon>Clostridia</taxon>
        <taxon>Lutisporales</taxon>
        <taxon>Lutisporaceae</taxon>
        <taxon>Lutispora</taxon>
    </lineage>
</organism>
<dbReference type="InterPro" id="IPR024185">
    <property type="entry name" value="FTHF_cligase-like_sf"/>
</dbReference>
<evidence type="ECO:0000313" key="3">
    <source>
        <dbReference type="Proteomes" id="UP001651880"/>
    </source>
</evidence>
<dbReference type="Proteomes" id="UP001651880">
    <property type="component" value="Unassembled WGS sequence"/>
</dbReference>
<dbReference type="RefSeq" id="WP_255229374.1">
    <property type="nucleotide sequence ID" value="NZ_JAJEKE010000031.1"/>
</dbReference>
<dbReference type="PANTHER" id="PTHR36179:SF2">
    <property type="entry name" value="LUD DOMAIN-CONTAINING PROTEIN"/>
    <property type="match status" value="1"/>
</dbReference>
<proteinExistence type="predicted"/>
<gene>
    <name evidence="2" type="ORF">LJD61_20020</name>
</gene>
<reference evidence="2 3" key="1">
    <citation type="submission" date="2021-10" db="EMBL/GenBank/DDBJ databases">
        <title>Lutispora strain m25 sp. nov., a thermophilic, non-spore-forming bacterium isolated from a lab-scale methanogenic bioreactor digesting anaerobic sludge.</title>
        <authorList>
            <person name="El Houari A."/>
            <person name="Mcdonald J."/>
        </authorList>
    </citation>
    <scope>NUCLEOTIDE SEQUENCE [LARGE SCALE GENOMIC DNA]</scope>
    <source>
        <strain evidence="3">m25</strain>
    </source>
</reference>
<name>A0ABT1NKL5_9FIRM</name>
<feature type="domain" description="LUD" evidence="1">
    <location>
        <begin position="8"/>
        <end position="199"/>
    </location>
</feature>